<keyword evidence="7" id="KW-0149">Chlorophyll biosynthesis</keyword>
<comment type="caution">
    <text evidence="8">The sequence shown here is derived from an EMBL/GenBank/DDBJ whole genome shotgun (WGS) entry which is preliminary data.</text>
</comment>
<name>A0A250XK82_9CHLO</name>
<dbReference type="PRINTS" id="PR00081">
    <property type="entry name" value="GDHRDH"/>
</dbReference>
<gene>
    <name evidence="8" type="ORF">CEUSTIGMA_g10851.t1</name>
</gene>
<comment type="similarity">
    <text evidence="2">Belongs to the short-chain dehydrogenases/reductases (SDR) family. POR subfamily.</text>
</comment>
<proteinExistence type="inferred from homology"/>
<dbReference type="Gene3D" id="3.40.50.720">
    <property type="entry name" value="NAD(P)-binding Rossmann-like Domain"/>
    <property type="match status" value="1"/>
</dbReference>
<dbReference type="PANTHER" id="PTHR44419">
    <property type="entry name" value="PROTOCHLOROPHYLLIDE REDUCTASE C, CHLOROPLASTIC"/>
    <property type="match status" value="1"/>
</dbReference>
<dbReference type="GO" id="GO:0016630">
    <property type="term" value="F:protochlorophyllide reductase activity"/>
    <property type="evidence" value="ECO:0007669"/>
    <property type="project" value="UniProtKB-EC"/>
</dbReference>
<dbReference type="InterPro" id="IPR005979">
    <property type="entry name" value="Prochl_reduct"/>
</dbReference>
<dbReference type="EC" id="1.3.1.33" evidence="3"/>
<dbReference type="STRING" id="1157962.A0A250XK82"/>
<evidence type="ECO:0000256" key="6">
    <source>
        <dbReference type="ARBA" id="ARBA00023002"/>
    </source>
</evidence>
<evidence type="ECO:0000256" key="7">
    <source>
        <dbReference type="ARBA" id="ARBA00023171"/>
    </source>
</evidence>
<keyword evidence="4" id="KW-0602">Photosynthesis</keyword>
<keyword evidence="5" id="KW-0521">NADP</keyword>
<dbReference type="SUPFAM" id="SSF51735">
    <property type="entry name" value="NAD(P)-binding Rossmann-fold domains"/>
    <property type="match status" value="1"/>
</dbReference>
<dbReference type="AlphaFoldDB" id="A0A250XK82"/>
<sequence>MALPMQKSACNLRCLDHVSNKRLIGPRVVRAARNRVVIVHAESVKQKGVLVKSSNHVAVGGLDNPGSPEVKARIDSGGRLPGGKKKTAIITGASSGLGLHTAKVLVKTGDWNVICAVRDKAKMEAMAQALEFPKGSYSIREVDLRSLTSVRKFCAGLTSPLGGAPGFDCVLGNAAVYYPMLKDPQKFRLGFHMAGAGALPVNRMGSEALVTEDGFEESVGVIHLSHFLMFNLLMDAVERHGRATKTKPRMIIVGSITHNPTELAGKIPPQANLGDCSGLFNGFKVEDGITMIDGGRFDGPKAYKDAKACNMLTIFEMHRRFSKAKNITFNTMYPGCIAETPLFRNHYPAFQKLFPAFQKYITGGYVSVEEAGERLASVCADPEYEKSGCYWSFKGGVRGANGAASEQNRNEKGIGGKFENRVSEEVADLELARLVWEGSALAVGLDQEAKVEEKRSLVLPGGFKLW</sequence>
<accession>A0A250XK82</accession>
<evidence type="ECO:0000256" key="4">
    <source>
        <dbReference type="ARBA" id="ARBA00022531"/>
    </source>
</evidence>
<protein>
    <recommendedName>
        <fullName evidence="3">protochlorophyllide reductase</fullName>
        <ecNumber evidence="3">1.3.1.33</ecNumber>
    </recommendedName>
</protein>
<dbReference type="UniPathway" id="UPA00668"/>
<dbReference type="InterPro" id="IPR036291">
    <property type="entry name" value="NAD(P)-bd_dom_sf"/>
</dbReference>
<evidence type="ECO:0000256" key="5">
    <source>
        <dbReference type="ARBA" id="ARBA00022857"/>
    </source>
</evidence>
<dbReference type="GO" id="GO:0015995">
    <property type="term" value="P:chlorophyll biosynthetic process"/>
    <property type="evidence" value="ECO:0007669"/>
    <property type="project" value="UniProtKB-UniPathway"/>
</dbReference>
<dbReference type="Proteomes" id="UP000232323">
    <property type="component" value="Unassembled WGS sequence"/>
</dbReference>
<comment type="pathway">
    <text evidence="1">Porphyrin-containing compound metabolism; chlorophyll biosynthesis.</text>
</comment>
<evidence type="ECO:0000256" key="1">
    <source>
        <dbReference type="ARBA" id="ARBA00005173"/>
    </source>
</evidence>
<dbReference type="OrthoDB" id="191139at2759"/>
<dbReference type="InterPro" id="IPR002347">
    <property type="entry name" value="SDR_fam"/>
</dbReference>
<keyword evidence="6" id="KW-0560">Oxidoreductase</keyword>
<reference evidence="8 9" key="1">
    <citation type="submission" date="2017-08" db="EMBL/GenBank/DDBJ databases">
        <title>Acidophilic green algal genome provides insights into adaptation to an acidic environment.</title>
        <authorList>
            <person name="Hirooka S."/>
            <person name="Hirose Y."/>
            <person name="Kanesaki Y."/>
            <person name="Higuchi S."/>
            <person name="Fujiwara T."/>
            <person name="Onuma R."/>
            <person name="Era A."/>
            <person name="Ohbayashi R."/>
            <person name="Uzuka A."/>
            <person name="Nozaki H."/>
            <person name="Yoshikawa H."/>
            <person name="Miyagishima S.Y."/>
        </authorList>
    </citation>
    <scope>NUCLEOTIDE SEQUENCE [LARGE SCALE GENOMIC DNA]</scope>
    <source>
        <strain evidence="8 9">NIES-2499</strain>
    </source>
</reference>
<dbReference type="Pfam" id="PF00106">
    <property type="entry name" value="adh_short"/>
    <property type="match status" value="1"/>
</dbReference>
<dbReference type="EMBL" id="BEGY01000098">
    <property type="protein sequence ID" value="GAX83426.1"/>
    <property type="molecule type" value="Genomic_DNA"/>
</dbReference>
<evidence type="ECO:0000313" key="9">
    <source>
        <dbReference type="Proteomes" id="UP000232323"/>
    </source>
</evidence>
<dbReference type="GO" id="GO:0015979">
    <property type="term" value="P:photosynthesis"/>
    <property type="evidence" value="ECO:0007669"/>
    <property type="project" value="UniProtKB-KW"/>
</dbReference>
<organism evidence="8 9">
    <name type="scientific">Chlamydomonas eustigma</name>
    <dbReference type="NCBI Taxonomy" id="1157962"/>
    <lineage>
        <taxon>Eukaryota</taxon>
        <taxon>Viridiplantae</taxon>
        <taxon>Chlorophyta</taxon>
        <taxon>core chlorophytes</taxon>
        <taxon>Chlorophyceae</taxon>
        <taxon>CS clade</taxon>
        <taxon>Chlamydomonadales</taxon>
        <taxon>Chlamydomonadaceae</taxon>
        <taxon>Chlamydomonas</taxon>
    </lineage>
</organism>
<dbReference type="PANTHER" id="PTHR44419:SF19">
    <property type="entry name" value="PROTOCHLOROPHYLLIDE REDUCTASE A, CHLOROPLASTIC"/>
    <property type="match status" value="1"/>
</dbReference>
<evidence type="ECO:0000256" key="2">
    <source>
        <dbReference type="ARBA" id="ARBA00005821"/>
    </source>
</evidence>
<evidence type="ECO:0000256" key="3">
    <source>
        <dbReference type="ARBA" id="ARBA00012006"/>
    </source>
</evidence>
<keyword evidence="9" id="KW-1185">Reference proteome</keyword>
<evidence type="ECO:0000313" key="8">
    <source>
        <dbReference type="EMBL" id="GAX83426.1"/>
    </source>
</evidence>